<dbReference type="Gene3D" id="1.20.1600.10">
    <property type="entry name" value="Outer membrane efflux proteins (OEP)"/>
    <property type="match status" value="1"/>
</dbReference>
<organism evidence="3 4">
    <name type="scientific">Sphingomonas trueperi</name>
    <dbReference type="NCBI Taxonomy" id="53317"/>
    <lineage>
        <taxon>Bacteria</taxon>
        <taxon>Pseudomonadati</taxon>
        <taxon>Pseudomonadota</taxon>
        <taxon>Alphaproteobacteria</taxon>
        <taxon>Sphingomonadales</taxon>
        <taxon>Sphingomonadaceae</taxon>
        <taxon>Sphingomonas</taxon>
    </lineage>
</organism>
<evidence type="ECO:0000313" key="4">
    <source>
        <dbReference type="Proteomes" id="UP000531251"/>
    </source>
</evidence>
<keyword evidence="2" id="KW-0732">Signal</keyword>
<dbReference type="Gene3D" id="2.20.200.10">
    <property type="entry name" value="Outer membrane efflux proteins (OEP)"/>
    <property type="match status" value="1"/>
</dbReference>
<accession>A0A7X5Y276</accession>
<dbReference type="SUPFAM" id="SSF56954">
    <property type="entry name" value="Outer membrane efflux proteins (OEP)"/>
    <property type="match status" value="1"/>
</dbReference>
<keyword evidence="4" id="KW-1185">Reference proteome</keyword>
<dbReference type="PANTHER" id="PTHR30203:SF33">
    <property type="entry name" value="BLR4455 PROTEIN"/>
    <property type="match status" value="1"/>
</dbReference>
<comment type="caution">
    <text evidence="3">The sequence shown here is derived from an EMBL/GenBank/DDBJ whole genome shotgun (WGS) entry which is preliminary data.</text>
</comment>
<name>A0A7X5Y276_9SPHN</name>
<keyword evidence="2" id="KW-0564">Palmitate</keyword>
<dbReference type="NCBIfam" id="TIGR01845">
    <property type="entry name" value="outer_NodT"/>
    <property type="match status" value="1"/>
</dbReference>
<keyword evidence="2" id="KW-1134">Transmembrane beta strand</keyword>
<reference evidence="3 4" key="1">
    <citation type="submission" date="2020-03" db="EMBL/GenBank/DDBJ databases">
        <title>Genomic Encyclopedia of Type Strains, Phase IV (KMG-IV): sequencing the most valuable type-strain genomes for metagenomic binning, comparative biology and taxonomic classification.</title>
        <authorList>
            <person name="Goeker M."/>
        </authorList>
    </citation>
    <scope>NUCLEOTIDE SEQUENCE [LARGE SCALE GENOMIC DNA]</scope>
    <source>
        <strain evidence="3 4">DSM 7225</strain>
    </source>
</reference>
<dbReference type="GO" id="GO:0005886">
    <property type="term" value="C:plasma membrane"/>
    <property type="evidence" value="ECO:0007669"/>
    <property type="project" value="UniProtKB-SubCell"/>
</dbReference>
<comment type="subcellular location">
    <subcellularLocation>
        <location evidence="2">Cell membrane</location>
        <topology evidence="2">Lipid-anchor</topology>
    </subcellularLocation>
</comment>
<gene>
    <name evidence="3" type="ORF">GGR89_004088</name>
</gene>
<evidence type="ECO:0000256" key="2">
    <source>
        <dbReference type="RuleBase" id="RU362097"/>
    </source>
</evidence>
<keyword evidence="2" id="KW-0812">Transmembrane</keyword>
<sequence length="478" mass="49225">MNRASLLPLLALTGLAGCSLAPEYQRPAMALPATFKEAPGWTSAAPADDVAKGEWWKLFGDRDLDALEARVAISNQNVAAYAAAYRQAQAAVRESRAGLFPSLDLNGSASRSESFDGGTTGIVPGGSGGTATLSRGTTSSLALGATWQPDLWGRVGNATRQAGAAAQASAGDLRNATLAAQGELASDYFQLRGIDAQAALLAETSAAYERSLTITRNRFREGIVSQADVFQAETQLRNARAQQADLARQRAIYEHAIAVLVGANPSRFSIAPAAWDRTVPQVPAVLPGAIVQRRPDVAAAERRVAAANAAIGVQRAAFFPTLSLSGSAQTSGGALGSLFSAPASLWSLGTSAAQTIFDGGARSARVREALAAYDQAAAAYRQAVLAAFQQTEDALAAVRVLATVADERGAAATAAVQAQAIAINQYLAGQTDYTAVVTAQTAALSARQAEVQAGTNRQVATISLIQAIGGGWGAAQAE</sequence>
<dbReference type="RefSeq" id="WP_125977002.1">
    <property type="nucleotide sequence ID" value="NZ_BAAADY010000036.1"/>
</dbReference>
<proteinExistence type="inferred from homology"/>
<protein>
    <submittedName>
        <fullName evidence="3">NodT family efflux transporter outer membrane factor (OMF) lipoprotein</fullName>
    </submittedName>
</protein>
<dbReference type="AlphaFoldDB" id="A0A7X5Y276"/>
<keyword evidence="2" id="KW-0472">Membrane</keyword>
<evidence type="ECO:0000256" key="1">
    <source>
        <dbReference type="ARBA" id="ARBA00007613"/>
    </source>
</evidence>
<feature type="chain" id="PRO_5031591632" evidence="2">
    <location>
        <begin position="22"/>
        <end position="478"/>
    </location>
</feature>
<evidence type="ECO:0000313" key="3">
    <source>
        <dbReference type="EMBL" id="NJB99742.1"/>
    </source>
</evidence>
<dbReference type="InterPro" id="IPR010131">
    <property type="entry name" value="MdtP/NodT-like"/>
</dbReference>
<dbReference type="Pfam" id="PF02321">
    <property type="entry name" value="OEP"/>
    <property type="match status" value="2"/>
</dbReference>
<comment type="similarity">
    <text evidence="1 2">Belongs to the outer membrane factor (OMF) (TC 1.B.17) family.</text>
</comment>
<dbReference type="Proteomes" id="UP000531251">
    <property type="component" value="Unassembled WGS sequence"/>
</dbReference>
<dbReference type="EMBL" id="JAATJB010000020">
    <property type="protein sequence ID" value="NJB99742.1"/>
    <property type="molecule type" value="Genomic_DNA"/>
</dbReference>
<dbReference type="PROSITE" id="PS51257">
    <property type="entry name" value="PROKAR_LIPOPROTEIN"/>
    <property type="match status" value="1"/>
</dbReference>
<keyword evidence="2 3" id="KW-0449">Lipoprotein</keyword>
<dbReference type="PANTHER" id="PTHR30203">
    <property type="entry name" value="OUTER MEMBRANE CATION EFFLUX PROTEIN"/>
    <property type="match status" value="1"/>
</dbReference>
<feature type="signal peptide" evidence="2">
    <location>
        <begin position="1"/>
        <end position="21"/>
    </location>
</feature>
<dbReference type="InterPro" id="IPR003423">
    <property type="entry name" value="OMP_efflux"/>
</dbReference>
<dbReference type="GO" id="GO:0015562">
    <property type="term" value="F:efflux transmembrane transporter activity"/>
    <property type="evidence" value="ECO:0007669"/>
    <property type="project" value="InterPro"/>
</dbReference>